<evidence type="ECO:0000256" key="5">
    <source>
        <dbReference type="ARBA" id="ARBA00023136"/>
    </source>
</evidence>
<dbReference type="PANTHER" id="PTHR21236">
    <property type="entry name" value="GOLGI MEMBRANE PROTEIN YIP1"/>
    <property type="match status" value="1"/>
</dbReference>
<feature type="compositionally biased region" description="Pro residues" evidence="7">
    <location>
        <begin position="57"/>
        <end position="69"/>
    </location>
</feature>
<dbReference type="GO" id="GO:0005802">
    <property type="term" value="C:trans-Golgi network"/>
    <property type="evidence" value="ECO:0007669"/>
    <property type="project" value="TreeGrafter"/>
</dbReference>
<evidence type="ECO:0000256" key="6">
    <source>
        <dbReference type="RuleBase" id="RU361264"/>
    </source>
</evidence>
<comment type="caution">
    <text evidence="9">The sequence shown here is derived from an EMBL/GenBank/DDBJ whole genome shotgun (WGS) entry which is preliminary data.</text>
</comment>
<evidence type="ECO:0000256" key="3">
    <source>
        <dbReference type="ARBA" id="ARBA00022692"/>
    </source>
</evidence>
<sequence>MGEQVLQNVMFNDSSAPSPSTHPQFRNPDPSSSSDGWYSQQPPPQTQSYTQPNQPYSAPPPQNTNPIPTPSAYNPNFVSQGLSGSMSSAPTTSSPSNEDFDNELPLLEELGINIDHITLKTKAIMTPLKAPDSHLYDDTDMAGPLCFALLLGVTLMLTGKLHFGYIYGFGVFGCLALSGVVNLMHPTGVDTWRCFSILGYSLVPVNILAVIAIVISLKGFFGLMLGCVTIGWSTFASVRVFDKCLNMRDQRWLVAYPIALLYSCFVMITVF</sequence>
<accession>A0A9W7ACY2</accession>
<evidence type="ECO:0000313" key="9">
    <source>
        <dbReference type="EMBL" id="GMH66084.1"/>
    </source>
</evidence>
<feature type="transmembrane region" description="Helical" evidence="6">
    <location>
        <begin position="253"/>
        <end position="270"/>
    </location>
</feature>
<protein>
    <recommendedName>
        <fullName evidence="6">Protein YIPF</fullName>
    </recommendedName>
</protein>
<keyword evidence="4 6" id="KW-1133">Transmembrane helix</keyword>
<dbReference type="GO" id="GO:0048280">
    <property type="term" value="P:vesicle fusion with Golgi apparatus"/>
    <property type="evidence" value="ECO:0007669"/>
    <property type="project" value="TreeGrafter"/>
</dbReference>
<keyword evidence="5 6" id="KW-0472">Membrane</keyword>
<dbReference type="Pfam" id="PF04893">
    <property type="entry name" value="Yip1"/>
    <property type="match status" value="1"/>
</dbReference>
<dbReference type="GO" id="GO:0006888">
    <property type="term" value="P:endoplasmic reticulum to Golgi vesicle-mediated transport"/>
    <property type="evidence" value="ECO:0007669"/>
    <property type="project" value="InterPro"/>
</dbReference>
<proteinExistence type="inferred from homology"/>
<dbReference type="EMBL" id="BRXW01000557">
    <property type="protein sequence ID" value="GMH66084.1"/>
    <property type="molecule type" value="Genomic_DNA"/>
</dbReference>
<feature type="transmembrane region" description="Helical" evidence="6">
    <location>
        <begin position="197"/>
        <end position="215"/>
    </location>
</feature>
<dbReference type="OrthoDB" id="440385at2759"/>
<feature type="compositionally biased region" description="Low complexity" evidence="7">
    <location>
        <begin position="46"/>
        <end position="56"/>
    </location>
</feature>
<organism evidence="9 10">
    <name type="scientific">Triparma laevis f. longispina</name>
    <dbReference type="NCBI Taxonomy" id="1714387"/>
    <lineage>
        <taxon>Eukaryota</taxon>
        <taxon>Sar</taxon>
        <taxon>Stramenopiles</taxon>
        <taxon>Ochrophyta</taxon>
        <taxon>Bolidophyceae</taxon>
        <taxon>Parmales</taxon>
        <taxon>Triparmaceae</taxon>
        <taxon>Triparma</taxon>
    </lineage>
</organism>
<feature type="compositionally biased region" description="Polar residues" evidence="7">
    <location>
        <begin position="71"/>
        <end position="82"/>
    </location>
</feature>
<reference evidence="10" key="1">
    <citation type="journal article" date="2023" name="Commun. Biol.">
        <title>Genome analysis of Parmales, the sister group of diatoms, reveals the evolutionary specialization of diatoms from phago-mixotrophs to photoautotrophs.</title>
        <authorList>
            <person name="Ban H."/>
            <person name="Sato S."/>
            <person name="Yoshikawa S."/>
            <person name="Yamada K."/>
            <person name="Nakamura Y."/>
            <person name="Ichinomiya M."/>
            <person name="Sato N."/>
            <person name="Blanc-Mathieu R."/>
            <person name="Endo H."/>
            <person name="Kuwata A."/>
            <person name="Ogata H."/>
        </authorList>
    </citation>
    <scope>NUCLEOTIDE SEQUENCE [LARGE SCALE GENOMIC DNA]</scope>
    <source>
        <strain evidence="10">NIES 3700</strain>
    </source>
</reference>
<evidence type="ECO:0000313" key="10">
    <source>
        <dbReference type="Proteomes" id="UP001165122"/>
    </source>
</evidence>
<name>A0A9W7ACY2_9STRA</name>
<feature type="transmembrane region" description="Helical" evidence="6">
    <location>
        <begin position="165"/>
        <end position="185"/>
    </location>
</feature>
<feature type="domain" description="Yip1" evidence="8">
    <location>
        <begin position="133"/>
        <end position="267"/>
    </location>
</feature>
<dbReference type="GO" id="GO:0000139">
    <property type="term" value="C:Golgi membrane"/>
    <property type="evidence" value="ECO:0007669"/>
    <property type="project" value="UniProtKB-SubCell"/>
</dbReference>
<keyword evidence="3 6" id="KW-0812">Transmembrane</keyword>
<dbReference type="AlphaFoldDB" id="A0A9W7ACY2"/>
<evidence type="ECO:0000259" key="8">
    <source>
        <dbReference type="Pfam" id="PF04893"/>
    </source>
</evidence>
<evidence type="ECO:0000256" key="4">
    <source>
        <dbReference type="ARBA" id="ARBA00022989"/>
    </source>
</evidence>
<gene>
    <name evidence="9" type="ORF">TrLO_g12452</name>
</gene>
<dbReference type="PANTHER" id="PTHR21236:SF2">
    <property type="entry name" value="PROTEIN YIPF"/>
    <property type="match status" value="1"/>
</dbReference>
<dbReference type="Proteomes" id="UP001165122">
    <property type="component" value="Unassembled WGS sequence"/>
</dbReference>
<keyword evidence="10" id="KW-1185">Reference proteome</keyword>
<feature type="region of interest" description="Disordered" evidence="7">
    <location>
        <begin position="1"/>
        <end position="101"/>
    </location>
</feature>
<dbReference type="InterPro" id="IPR006977">
    <property type="entry name" value="Yip1_dom"/>
</dbReference>
<evidence type="ECO:0000256" key="7">
    <source>
        <dbReference type="SAM" id="MobiDB-lite"/>
    </source>
</evidence>
<evidence type="ECO:0000256" key="1">
    <source>
        <dbReference type="ARBA" id="ARBA00004141"/>
    </source>
</evidence>
<feature type="compositionally biased region" description="Low complexity" evidence="7">
    <location>
        <begin position="83"/>
        <end position="96"/>
    </location>
</feature>
<comment type="similarity">
    <text evidence="2 6">Belongs to the YIP1 family.</text>
</comment>
<evidence type="ECO:0000256" key="2">
    <source>
        <dbReference type="ARBA" id="ARBA00010596"/>
    </source>
</evidence>
<feature type="transmembrane region" description="Helical" evidence="6">
    <location>
        <begin position="221"/>
        <end position="241"/>
    </location>
</feature>
<comment type="subcellular location">
    <subcellularLocation>
        <location evidence="6">Golgi apparatus membrane</location>
        <topology evidence="6">Multi-pass membrane protein</topology>
    </subcellularLocation>
    <subcellularLocation>
        <location evidence="1">Membrane</location>
        <topology evidence="1">Multi-pass membrane protein</topology>
    </subcellularLocation>
</comment>
<comment type="caution">
    <text evidence="6">Lacks conserved residue(s) required for the propagation of feature annotation.</text>
</comment>
<feature type="compositionally biased region" description="Polar residues" evidence="7">
    <location>
        <begin position="1"/>
        <end position="37"/>
    </location>
</feature>
<dbReference type="InterPro" id="IPR045231">
    <property type="entry name" value="Yip1/4-like"/>
</dbReference>